<dbReference type="GO" id="GO:0008053">
    <property type="term" value="P:mitochondrial fusion"/>
    <property type="evidence" value="ECO:0007669"/>
    <property type="project" value="TreeGrafter"/>
</dbReference>
<reference evidence="22" key="1">
    <citation type="submission" date="2021-01" db="UniProtKB">
        <authorList>
            <consortium name="EnsemblMetazoa"/>
        </authorList>
    </citation>
    <scope>IDENTIFICATION</scope>
</reference>
<dbReference type="SUPFAM" id="SSF52540">
    <property type="entry name" value="P-loop containing nucleoside triphosphate hydrolases"/>
    <property type="match status" value="1"/>
</dbReference>
<dbReference type="InterPro" id="IPR030381">
    <property type="entry name" value="G_DYNAMIN_dom"/>
</dbReference>
<dbReference type="GO" id="GO:0006915">
    <property type="term" value="P:apoptotic process"/>
    <property type="evidence" value="ECO:0007669"/>
    <property type="project" value="UniProtKB-KW"/>
</dbReference>
<evidence type="ECO:0000256" key="17">
    <source>
        <dbReference type="ARBA" id="ARBA00044791"/>
    </source>
</evidence>
<keyword evidence="23" id="KW-1185">Reference proteome</keyword>
<dbReference type="CDD" id="cd08771">
    <property type="entry name" value="DLP_1"/>
    <property type="match status" value="1"/>
</dbReference>
<evidence type="ECO:0000256" key="19">
    <source>
        <dbReference type="SAM" id="Coils"/>
    </source>
</evidence>
<evidence type="ECO:0000256" key="13">
    <source>
        <dbReference type="ARBA" id="ARBA00023128"/>
    </source>
</evidence>
<evidence type="ECO:0000256" key="20">
    <source>
        <dbReference type="SAM" id="MobiDB-lite"/>
    </source>
</evidence>
<evidence type="ECO:0000313" key="22">
    <source>
        <dbReference type="EnsemblMetazoa" id="CLYHEMP019207.2"/>
    </source>
</evidence>
<dbReference type="Pfam" id="PF19434">
    <property type="entry name" value="OPA1_C"/>
    <property type="match status" value="1"/>
</dbReference>
<dbReference type="Gene3D" id="3.40.50.300">
    <property type="entry name" value="P-loop containing nucleotide triphosphate hydrolases"/>
    <property type="match status" value="1"/>
</dbReference>
<dbReference type="Proteomes" id="UP000594262">
    <property type="component" value="Unplaced"/>
</dbReference>
<evidence type="ECO:0000256" key="7">
    <source>
        <dbReference type="ARBA" id="ARBA00022792"/>
    </source>
</evidence>
<keyword evidence="8" id="KW-0378">Hydrolase</keyword>
<evidence type="ECO:0000256" key="4">
    <source>
        <dbReference type="ARBA" id="ARBA00022692"/>
    </source>
</evidence>
<dbReference type="SMART" id="SM00053">
    <property type="entry name" value="DYNc"/>
    <property type="match status" value="1"/>
</dbReference>
<organism evidence="22 23">
    <name type="scientific">Clytia hemisphaerica</name>
    <dbReference type="NCBI Taxonomy" id="252671"/>
    <lineage>
        <taxon>Eukaryota</taxon>
        <taxon>Metazoa</taxon>
        <taxon>Cnidaria</taxon>
        <taxon>Hydrozoa</taxon>
        <taxon>Hydroidolina</taxon>
        <taxon>Leptothecata</taxon>
        <taxon>Obeliida</taxon>
        <taxon>Clytiidae</taxon>
        <taxon>Clytia</taxon>
    </lineage>
</organism>
<evidence type="ECO:0000256" key="3">
    <source>
        <dbReference type="ARBA" id="ARBA00011980"/>
    </source>
</evidence>
<dbReference type="PROSITE" id="PS51718">
    <property type="entry name" value="G_DYNAMIN_2"/>
    <property type="match status" value="1"/>
</dbReference>
<dbReference type="GO" id="GO:0008017">
    <property type="term" value="F:microtubule binding"/>
    <property type="evidence" value="ECO:0007669"/>
    <property type="project" value="TreeGrafter"/>
</dbReference>
<feature type="coiled-coil region" evidence="19">
    <location>
        <begin position="918"/>
        <end position="945"/>
    </location>
</feature>
<keyword evidence="10" id="KW-1133">Transmembrane helix</keyword>
<dbReference type="PRINTS" id="PR00195">
    <property type="entry name" value="DYNAMIN"/>
</dbReference>
<feature type="domain" description="Dynamin-type G" evidence="21">
    <location>
        <begin position="303"/>
        <end position="579"/>
    </location>
</feature>
<dbReference type="Pfam" id="PF00350">
    <property type="entry name" value="Dynamin_N"/>
    <property type="match status" value="1"/>
</dbReference>
<dbReference type="FunFam" id="3.40.50.300:FF:000171">
    <property type="entry name" value="Dynamin-like 120 kDa protein, mitochondrial"/>
    <property type="match status" value="1"/>
</dbReference>
<keyword evidence="11 19" id="KW-0175">Coiled coil</keyword>
<keyword evidence="7" id="KW-0999">Mitochondrion inner membrane</keyword>
<evidence type="ECO:0000256" key="2">
    <source>
        <dbReference type="ARBA" id="ARBA00004569"/>
    </source>
</evidence>
<dbReference type="EnsemblMetazoa" id="CLYHEMT019207.2">
    <property type="protein sequence ID" value="CLYHEMP019207.2"/>
    <property type="gene ID" value="CLYHEMG019207"/>
</dbReference>
<proteinExistence type="predicted"/>
<dbReference type="InterPro" id="IPR022812">
    <property type="entry name" value="Dynamin"/>
</dbReference>
<keyword evidence="14" id="KW-0342">GTP-binding</keyword>
<protein>
    <recommendedName>
        <fullName evidence="17">Dynamin-like GTPase OPA1, mitochondrial</fullName>
        <ecNumber evidence="3">3.6.5.5</ecNumber>
    </recommendedName>
</protein>
<evidence type="ECO:0000256" key="9">
    <source>
        <dbReference type="ARBA" id="ARBA00022946"/>
    </source>
</evidence>
<accession>A0A7M5X8H9</accession>
<dbReference type="InterPro" id="IPR001401">
    <property type="entry name" value="Dynamin_GTPase"/>
</dbReference>
<evidence type="ECO:0000256" key="15">
    <source>
        <dbReference type="ARBA" id="ARBA00023136"/>
    </source>
</evidence>
<keyword evidence="9" id="KW-0809">Transit peptide</keyword>
<dbReference type="InterPro" id="IPR045817">
    <property type="entry name" value="OPA1_C"/>
</dbReference>
<dbReference type="GO" id="GO:0016559">
    <property type="term" value="P:peroxisome fission"/>
    <property type="evidence" value="ECO:0007669"/>
    <property type="project" value="TreeGrafter"/>
</dbReference>
<feature type="region of interest" description="Disordered" evidence="20">
    <location>
        <begin position="196"/>
        <end position="219"/>
    </location>
</feature>
<evidence type="ECO:0000313" key="23">
    <source>
        <dbReference type="Proteomes" id="UP000594262"/>
    </source>
</evidence>
<evidence type="ECO:0000256" key="10">
    <source>
        <dbReference type="ARBA" id="ARBA00022989"/>
    </source>
</evidence>
<dbReference type="PANTHER" id="PTHR11566:SF67">
    <property type="entry name" value="DYNAMIN-LIKE 120 KDA PROTEIN, MITOCHONDRIAL"/>
    <property type="match status" value="1"/>
</dbReference>
<name>A0A7M5X8H9_9CNID</name>
<evidence type="ECO:0000256" key="16">
    <source>
        <dbReference type="ARBA" id="ARBA00023157"/>
    </source>
</evidence>
<dbReference type="GO" id="GO:0000266">
    <property type="term" value="P:mitochondrial fission"/>
    <property type="evidence" value="ECO:0007669"/>
    <property type="project" value="TreeGrafter"/>
</dbReference>
<keyword evidence="12" id="KW-0446">Lipid-binding</keyword>
<keyword evidence="4" id="KW-0812">Transmembrane</keyword>
<keyword evidence="13" id="KW-0496">Mitochondrion</keyword>
<comment type="catalytic activity">
    <reaction evidence="18">
        <text>GTP + H2O = GDP + phosphate + H(+)</text>
        <dbReference type="Rhea" id="RHEA:19669"/>
        <dbReference type="ChEBI" id="CHEBI:15377"/>
        <dbReference type="ChEBI" id="CHEBI:15378"/>
        <dbReference type="ChEBI" id="CHEBI:37565"/>
        <dbReference type="ChEBI" id="CHEBI:43474"/>
        <dbReference type="ChEBI" id="CHEBI:58189"/>
        <dbReference type="EC" id="3.6.5.5"/>
    </reaction>
</comment>
<dbReference type="GO" id="GO:0006897">
    <property type="term" value="P:endocytosis"/>
    <property type="evidence" value="ECO:0007669"/>
    <property type="project" value="TreeGrafter"/>
</dbReference>
<dbReference type="AlphaFoldDB" id="A0A7M5X8H9"/>
<dbReference type="InterPro" id="IPR027417">
    <property type="entry name" value="P-loop_NTPase"/>
</dbReference>
<evidence type="ECO:0000256" key="14">
    <source>
        <dbReference type="ARBA" id="ARBA00023134"/>
    </source>
</evidence>
<dbReference type="PANTHER" id="PTHR11566">
    <property type="entry name" value="DYNAMIN"/>
    <property type="match status" value="1"/>
</dbReference>
<evidence type="ECO:0000256" key="12">
    <source>
        <dbReference type="ARBA" id="ARBA00023121"/>
    </source>
</evidence>
<dbReference type="GO" id="GO:0008289">
    <property type="term" value="F:lipid binding"/>
    <property type="evidence" value="ECO:0007669"/>
    <property type="project" value="UniProtKB-KW"/>
</dbReference>
<dbReference type="GO" id="GO:0005525">
    <property type="term" value="F:GTP binding"/>
    <property type="evidence" value="ECO:0007669"/>
    <property type="project" value="UniProtKB-KW"/>
</dbReference>
<comment type="subcellular location">
    <subcellularLocation>
        <location evidence="1">Mitochondrion inner membrane</location>
        <topology evidence="1">Single-pass membrane protein</topology>
    </subcellularLocation>
    <subcellularLocation>
        <location evidence="2">Mitochondrion intermembrane space</location>
    </subcellularLocation>
</comment>
<dbReference type="EC" id="3.6.5.5" evidence="3"/>
<sequence>MLRGDFGRVVVRVIRQAKHPPPGTTCCHHQSTHPQRLQRYQHLRQYHQNFFLITTKPLHRCYPGFPGHHQNLLKAHQRFSTPTYQQRRHLMILRILRAATKIRYIFLGAAGTAGVGAKLTYNKWRDKWLELQEQVPQLGWISQYYPNEFIDELQQNFNKGNEQMLEGLEAMKKLFFGVAGDVAETVQPPIVNASFFTSNEADDQEGKASAGAGDDDDSDLLTSEEQKLRELLTRAQQELLEMQHKFQKELDKLEHENRELRKEILMDKSKGHTHHRKVKKTVIDMYSDVLDLLSEYDNNYDIQDHLPRVVVIGDQSAGKTSVLEMIARARIFPRGSGQMMTRCPIMVTLTEGPRHVASFKGTNQEYDLSKEHELKELRNEVEERMTAKLRRGQTITQEVLSMHVKGPGLPRMVLVDLPGIISTETSEMATNTKESIMNVSRHYMSNPNAIILCIQDGSIDAERSIVTDLASQMDPSGKRTIFVMTKVDLAERNKIDQNRIKKILGGRLFPMKAMGYYAVVTGTGNTNESIDHIKQYEEDFFRQSELFKSGILKTSQMTTQNLSFAVANCFWQMVRESIEQQYDTFKAKKFNLETEWKNNYPTLRELDRDELFDKARGEILDEVLSLSQTSPQDWEQILSKNLWESVKEHAIENIYLPAAQIGNPREFKTKVDILLKEWADRVLPHYAVKIGFDTLLTEFSDAMEQGIEIGGKKDAHKTLFEELKQTVFKECTQNHSWQTLAKESLRVIQRTALEDSNVPSKEQWDEAIKFMEESLQFESEKSENVLNKLIGPGWKERWMYWSSRSSDQSFNNEVKKELDRLLQSTQETHHPELAEDEITAVKRNLQTQNIEVSPNEIVRVWKSLYRSYFIERALQGVQECRKAYYHRDVAKTELECNDLILFWRFRRMLQSTSNSLRQQIINTEARRLENEVKEILDDIGQNQDLKKDLLNGRQVDLAEELKRVRHIQESLEQFVEALKREKST</sequence>
<keyword evidence="16" id="KW-1015">Disulfide bond</keyword>
<evidence type="ECO:0000256" key="5">
    <source>
        <dbReference type="ARBA" id="ARBA00022703"/>
    </source>
</evidence>
<dbReference type="OrthoDB" id="415706at2759"/>
<dbReference type="GO" id="GO:0048312">
    <property type="term" value="P:intracellular distribution of mitochondria"/>
    <property type="evidence" value="ECO:0007669"/>
    <property type="project" value="TreeGrafter"/>
</dbReference>
<evidence type="ECO:0000256" key="6">
    <source>
        <dbReference type="ARBA" id="ARBA00022741"/>
    </source>
</evidence>
<dbReference type="GO" id="GO:0003924">
    <property type="term" value="F:GTPase activity"/>
    <property type="evidence" value="ECO:0007669"/>
    <property type="project" value="InterPro"/>
</dbReference>
<dbReference type="GeneID" id="136804146"/>
<keyword evidence="5" id="KW-0053">Apoptosis</keyword>
<keyword evidence="6" id="KW-0547">Nucleotide-binding</keyword>
<dbReference type="GO" id="GO:0005874">
    <property type="term" value="C:microtubule"/>
    <property type="evidence" value="ECO:0007669"/>
    <property type="project" value="TreeGrafter"/>
</dbReference>
<dbReference type="RefSeq" id="XP_066916982.1">
    <property type="nucleotide sequence ID" value="XM_067060881.1"/>
</dbReference>
<dbReference type="GO" id="GO:0005743">
    <property type="term" value="C:mitochondrial inner membrane"/>
    <property type="evidence" value="ECO:0007669"/>
    <property type="project" value="UniProtKB-SubCell"/>
</dbReference>
<evidence type="ECO:0000256" key="1">
    <source>
        <dbReference type="ARBA" id="ARBA00004434"/>
    </source>
</evidence>
<evidence type="ECO:0000259" key="21">
    <source>
        <dbReference type="PROSITE" id="PS51718"/>
    </source>
</evidence>
<dbReference type="GO" id="GO:0005758">
    <property type="term" value="C:mitochondrial intermembrane space"/>
    <property type="evidence" value="ECO:0007669"/>
    <property type="project" value="UniProtKB-SubCell"/>
</dbReference>
<dbReference type="InterPro" id="IPR045063">
    <property type="entry name" value="Dynamin_N"/>
</dbReference>
<evidence type="ECO:0000256" key="18">
    <source>
        <dbReference type="ARBA" id="ARBA00048040"/>
    </source>
</evidence>
<evidence type="ECO:0000256" key="8">
    <source>
        <dbReference type="ARBA" id="ARBA00022801"/>
    </source>
</evidence>
<evidence type="ECO:0000256" key="11">
    <source>
        <dbReference type="ARBA" id="ARBA00023054"/>
    </source>
</evidence>
<keyword evidence="15" id="KW-0472">Membrane</keyword>